<gene>
    <name evidence="2" type="ORF">K443DRAFT_14370</name>
</gene>
<name>A0A0C9X1K0_9AGAR</name>
<sequence>MTQNHGNDSHRGMTTTITEHPPPRMMTPPPPSFFHMNSRCHIAVSDVATKRRMAMHIAVHRSRLSGATSLAAM</sequence>
<keyword evidence="3" id="KW-1185">Reference proteome</keyword>
<organism evidence="2 3">
    <name type="scientific">Laccaria amethystina LaAM-08-1</name>
    <dbReference type="NCBI Taxonomy" id="1095629"/>
    <lineage>
        <taxon>Eukaryota</taxon>
        <taxon>Fungi</taxon>
        <taxon>Dikarya</taxon>
        <taxon>Basidiomycota</taxon>
        <taxon>Agaricomycotina</taxon>
        <taxon>Agaricomycetes</taxon>
        <taxon>Agaricomycetidae</taxon>
        <taxon>Agaricales</taxon>
        <taxon>Agaricineae</taxon>
        <taxon>Hydnangiaceae</taxon>
        <taxon>Laccaria</taxon>
    </lineage>
</organism>
<dbReference type="EMBL" id="KN839003">
    <property type="protein sequence ID" value="KIJ91466.1"/>
    <property type="molecule type" value="Genomic_DNA"/>
</dbReference>
<dbReference type="Proteomes" id="UP000054477">
    <property type="component" value="Unassembled WGS sequence"/>
</dbReference>
<evidence type="ECO:0000313" key="3">
    <source>
        <dbReference type="Proteomes" id="UP000054477"/>
    </source>
</evidence>
<evidence type="ECO:0000256" key="1">
    <source>
        <dbReference type="SAM" id="MobiDB-lite"/>
    </source>
</evidence>
<evidence type="ECO:0000313" key="2">
    <source>
        <dbReference type="EMBL" id="KIJ91466.1"/>
    </source>
</evidence>
<protein>
    <submittedName>
        <fullName evidence="2">Uncharacterized protein</fullName>
    </submittedName>
</protein>
<accession>A0A0C9X1K0</accession>
<reference evidence="3" key="2">
    <citation type="submission" date="2015-01" db="EMBL/GenBank/DDBJ databases">
        <title>Evolutionary Origins and Diversification of the Mycorrhizal Mutualists.</title>
        <authorList>
            <consortium name="DOE Joint Genome Institute"/>
            <consortium name="Mycorrhizal Genomics Consortium"/>
            <person name="Kohler A."/>
            <person name="Kuo A."/>
            <person name="Nagy L.G."/>
            <person name="Floudas D."/>
            <person name="Copeland A."/>
            <person name="Barry K.W."/>
            <person name="Cichocki N."/>
            <person name="Veneault-Fourrey C."/>
            <person name="LaButti K."/>
            <person name="Lindquist E.A."/>
            <person name="Lipzen A."/>
            <person name="Lundell T."/>
            <person name="Morin E."/>
            <person name="Murat C."/>
            <person name="Riley R."/>
            <person name="Ohm R."/>
            <person name="Sun H."/>
            <person name="Tunlid A."/>
            <person name="Henrissat B."/>
            <person name="Grigoriev I.V."/>
            <person name="Hibbett D.S."/>
            <person name="Martin F."/>
        </authorList>
    </citation>
    <scope>NUCLEOTIDE SEQUENCE [LARGE SCALE GENOMIC DNA]</scope>
    <source>
        <strain evidence="3">LaAM-08-1</strain>
    </source>
</reference>
<proteinExistence type="predicted"/>
<feature type="compositionally biased region" description="Pro residues" evidence="1">
    <location>
        <begin position="23"/>
        <end position="32"/>
    </location>
</feature>
<feature type="compositionally biased region" description="Polar residues" evidence="1">
    <location>
        <begin position="1"/>
        <end position="18"/>
    </location>
</feature>
<reference evidence="2 3" key="1">
    <citation type="submission" date="2014-04" db="EMBL/GenBank/DDBJ databases">
        <authorList>
            <consortium name="DOE Joint Genome Institute"/>
            <person name="Kuo A."/>
            <person name="Kohler A."/>
            <person name="Nagy L.G."/>
            <person name="Floudas D."/>
            <person name="Copeland A."/>
            <person name="Barry K.W."/>
            <person name="Cichocki N."/>
            <person name="Veneault-Fourrey C."/>
            <person name="LaButti K."/>
            <person name="Lindquist E.A."/>
            <person name="Lipzen A."/>
            <person name="Lundell T."/>
            <person name="Morin E."/>
            <person name="Murat C."/>
            <person name="Sun H."/>
            <person name="Tunlid A."/>
            <person name="Henrissat B."/>
            <person name="Grigoriev I.V."/>
            <person name="Hibbett D.S."/>
            <person name="Martin F."/>
            <person name="Nordberg H.P."/>
            <person name="Cantor M.N."/>
            <person name="Hua S.X."/>
        </authorList>
    </citation>
    <scope>NUCLEOTIDE SEQUENCE [LARGE SCALE GENOMIC DNA]</scope>
    <source>
        <strain evidence="2 3">LaAM-08-1</strain>
    </source>
</reference>
<dbReference type="AlphaFoldDB" id="A0A0C9X1K0"/>
<feature type="region of interest" description="Disordered" evidence="1">
    <location>
        <begin position="1"/>
        <end position="33"/>
    </location>
</feature>
<dbReference type="HOGENOM" id="CLU_2705216_0_0_1"/>